<name>A0AA96GH63_9BACT</name>
<dbReference type="AlphaFoldDB" id="A0AA96GH63"/>
<reference evidence="2 3" key="1">
    <citation type="submission" date="2023-01" db="EMBL/GenBank/DDBJ databases">
        <title>Cultivation and genomic characterization of new, ubiquitous marine nitrite-oxidizing bacteria from the Nitrospirales.</title>
        <authorList>
            <person name="Mueller A.J."/>
            <person name="Daebeler A."/>
            <person name="Herbold C.W."/>
            <person name="Kirkegaard R.H."/>
            <person name="Daims H."/>
        </authorList>
    </citation>
    <scope>NUCLEOTIDE SEQUENCE [LARGE SCALE GENOMIC DNA]</scope>
    <source>
        <strain evidence="2 3">DK</strain>
    </source>
</reference>
<evidence type="ECO:0000313" key="3">
    <source>
        <dbReference type="Proteomes" id="UP001302494"/>
    </source>
</evidence>
<organism evidence="2 3">
    <name type="scientific">Candidatus Nitrospira neomarina</name>
    <dbReference type="NCBI Taxonomy" id="3020899"/>
    <lineage>
        <taxon>Bacteria</taxon>
        <taxon>Pseudomonadati</taxon>
        <taxon>Nitrospirota</taxon>
        <taxon>Nitrospiria</taxon>
        <taxon>Nitrospirales</taxon>
        <taxon>Nitrospiraceae</taxon>
        <taxon>Nitrospira</taxon>
    </lineage>
</organism>
<dbReference type="InterPro" id="IPR014729">
    <property type="entry name" value="Rossmann-like_a/b/a_fold"/>
</dbReference>
<proteinExistence type="predicted"/>
<dbReference type="EMBL" id="CP116968">
    <property type="protein sequence ID" value="WNM62274.1"/>
    <property type="molecule type" value="Genomic_DNA"/>
</dbReference>
<accession>A0AA96GH63</accession>
<dbReference type="Pfam" id="PF00582">
    <property type="entry name" value="Usp"/>
    <property type="match status" value="1"/>
</dbReference>
<keyword evidence="3" id="KW-1185">Reference proteome</keyword>
<dbReference type="InterPro" id="IPR006016">
    <property type="entry name" value="UspA"/>
</dbReference>
<dbReference type="Gene3D" id="3.40.50.620">
    <property type="entry name" value="HUPs"/>
    <property type="match status" value="1"/>
</dbReference>
<protein>
    <submittedName>
        <fullName evidence="2">Universal stress protein</fullName>
    </submittedName>
</protein>
<evidence type="ECO:0000313" key="2">
    <source>
        <dbReference type="EMBL" id="WNM62274.1"/>
    </source>
</evidence>
<gene>
    <name evidence="2" type="ORF">PQG83_00585</name>
</gene>
<dbReference type="KEGG" id="nneo:PQG83_00585"/>
<sequence>MVRDKTLLVGVDGSDSSIRSVSYVAEMIGDQEDFHVVLFHILPPIPPEFLEFGGAEDPATEQKLDETLKKEQAQWIEKAKKDAEPILDNAKTILYRIGVLPAMVSVVFSQSIHRPDIVGELIGTAHKQHCGTIVVGRETYSSFKEIFHHHVGEELAKKGQGFAVWVIA</sequence>
<dbReference type="SUPFAM" id="SSF52402">
    <property type="entry name" value="Adenine nucleotide alpha hydrolases-like"/>
    <property type="match status" value="1"/>
</dbReference>
<feature type="domain" description="UspA" evidence="1">
    <location>
        <begin position="5"/>
        <end position="156"/>
    </location>
</feature>
<dbReference type="Proteomes" id="UP001302494">
    <property type="component" value="Chromosome"/>
</dbReference>
<dbReference type="RefSeq" id="WP_312745522.1">
    <property type="nucleotide sequence ID" value="NZ_CP116968.1"/>
</dbReference>
<evidence type="ECO:0000259" key="1">
    <source>
        <dbReference type="Pfam" id="PF00582"/>
    </source>
</evidence>